<comment type="caution">
    <text evidence="1">The sequence shown here is derived from an EMBL/GenBank/DDBJ whole genome shotgun (WGS) entry which is preliminary data.</text>
</comment>
<gene>
    <name evidence="1" type="ORF">F2P81_017433</name>
</gene>
<dbReference type="EMBL" id="VEVO01000015">
    <property type="protein sequence ID" value="KAF0030702.1"/>
    <property type="molecule type" value="Genomic_DNA"/>
</dbReference>
<accession>A0A6A4SK19</accession>
<reference evidence="1 2" key="1">
    <citation type="submission" date="2019-06" db="EMBL/GenBank/DDBJ databases">
        <title>Draft genomes of female and male turbot (Scophthalmus maximus).</title>
        <authorList>
            <person name="Xu H."/>
            <person name="Xu X.-W."/>
            <person name="Shao C."/>
            <person name="Chen S."/>
        </authorList>
    </citation>
    <scope>NUCLEOTIDE SEQUENCE [LARGE SCALE GENOMIC DNA]</scope>
    <source>
        <strain evidence="1">Ysfricsl-2016a</strain>
        <tissue evidence="1">Blood</tissue>
    </source>
</reference>
<proteinExistence type="predicted"/>
<sequence>MLLRDAVMSPSYGIIAVRSNAEVAISEQQQQNFKDTFLINNVQRDCCSDDSRPRCQTHSHKSRGATEKKCVILTQLPNQVKASPDDFMFQTVQTQTFDQLPLELNQWDRTVGIKIRN</sequence>
<dbReference type="AlphaFoldDB" id="A0A6A4SK19"/>
<dbReference type="Proteomes" id="UP000438429">
    <property type="component" value="Unassembled WGS sequence"/>
</dbReference>
<evidence type="ECO:0000313" key="1">
    <source>
        <dbReference type="EMBL" id="KAF0030702.1"/>
    </source>
</evidence>
<protein>
    <submittedName>
        <fullName evidence="1">Uncharacterized protein</fullName>
    </submittedName>
</protein>
<organism evidence="1 2">
    <name type="scientific">Scophthalmus maximus</name>
    <name type="common">Turbot</name>
    <name type="synonym">Psetta maxima</name>
    <dbReference type="NCBI Taxonomy" id="52904"/>
    <lineage>
        <taxon>Eukaryota</taxon>
        <taxon>Metazoa</taxon>
        <taxon>Chordata</taxon>
        <taxon>Craniata</taxon>
        <taxon>Vertebrata</taxon>
        <taxon>Euteleostomi</taxon>
        <taxon>Actinopterygii</taxon>
        <taxon>Neopterygii</taxon>
        <taxon>Teleostei</taxon>
        <taxon>Neoteleostei</taxon>
        <taxon>Acanthomorphata</taxon>
        <taxon>Carangaria</taxon>
        <taxon>Pleuronectiformes</taxon>
        <taxon>Pleuronectoidei</taxon>
        <taxon>Scophthalmidae</taxon>
        <taxon>Scophthalmus</taxon>
    </lineage>
</organism>
<name>A0A6A4SK19_SCOMX</name>
<evidence type="ECO:0000313" key="2">
    <source>
        <dbReference type="Proteomes" id="UP000438429"/>
    </source>
</evidence>